<evidence type="ECO:0000256" key="7">
    <source>
        <dbReference type="ARBA" id="ARBA00034078"/>
    </source>
</evidence>
<comment type="cofactor">
    <cofactor evidence="7">
        <name>[2Fe-2S] cluster</name>
        <dbReference type="ChEBI" id="CHEBI:190135"/>
    </cofactor>
</comment>
<reference evidence="11 12" key="1">
    <citation type="submission" date="2020-08" db="EMBL/GenBank/DDBJ databases">
        <title>Genome sequence of Thermomonas carbonis KCTC 42013T.</title>
        <authorList>
            <person name="Hyun D.-W."/>
            <person name="Bae J.-W."/>
        </authorList>
    </citation>
    <scope>NUCLEOTIDE SEQUENCE [LARGE SCALE GENOMIC DNA]</scope>
    <source>
        <strain evidence="11 12">KCTC 42013</strain>
    </source>
</reference>
<evidence type="ECO:0000256" key="3">
    <source>
        <dbReference type="ARBA" id="ARBA00022723"/>
    </source>
</evidence>
<dbReference type="Pfam" id="PF04324">
    <property type="entry name" value="Fer2_BFD"/>
    <property type="match status" value="1"/>
</dbReference>
<evidence type="ECO:0000256" key="9">
    <source>
        <dbReference type="ARBA" id="ARBA00046332"/>
    </source>
</evidence>
<dbReference type="Proteomes" id="UP000515804">
    <property type="component" value="Chromosome"/>
</dbReference>
<dbReference type="GO" id="GO:0051537">
    <property type="term" value="F:2 iron, 2 sulfur cluster binding"/>
    <property type="evidence" value="ECO:0007669"/>
    <property type="project" value="UniProtKB-KW"/>
</dbReference>
<dbReference type="PANTHER" id="PTHR37424:SF1">
    <property type="entry name" value="BACTERIOFERRITIN-ASSOCIATED FERREDOXIN"/>
    <property type="match status" value="1"/>
</dbReference>
<protein>
    <recommendedName>
        <fullName evidence="8">Bacterioferritin-associated ferredoxin</fullName>
    </recommendedName>
</protein>
<evidence type="ECO:0000256" key="1">
    <source>
        <dbReference type="ARBA" id="ARBA00022448"/>
    </source>
</evidence>
<evidence type="ECO:0000256" key="8">
    <source>
        <dbReference type="ARBA" id="ARBA00039386"/>
    </source>
</evidence>
<organism evidence="11 12">
    <name type="scientific">Thermomonas carbonis</name>
    <dbReference type="NCBI Taxonomy" id="1463158"/>
    <lineage>
        <taxon>Bacteria</taxon>
        <taxon>Pseudomonadati</taxon>
        <taxon>Pseudomonadota</taxon>
        <taxon>Gammaproteobacteria</taxon>
        <taxon>Lysobacterales</taxon>
        <taxon>Lysobacteraceae</taxon>
        <taxon>Thermomonas</taxon>
    </lineage>
</organism>
<proteinExistence type="inferred from homology"/>
<keyword evidence="4" id="KW-0249">Electron transport</keyword>
<dbReference type="EMBL" id="CP060719">
    <property type="protein sequence ID" value="QNN70607.1"/>
    <property type="molecule type" value="Genomic_DNA"/>
</dbReference>
<dbReference type="AlphaFoldDB" id="A0A7G9SRY2"/>
<evidence type="ECO:0000313" key="11">
    <source>
        <dbReference type="EMBL" id="QNN70607.1"/>
    </source>
</evidence>
<dbReference type="GO" id="GO:0046872">
    <property type="term" value="F:metal ion binding"/>
    <property type="evidence" value="ECO:0007669"/>
    <property type="project" value="UniProtKB-KW"/>
</dbReference>
<evidence type="ECO:0000259" key="10">
    <source>
        <dbReference type="Pfam" id="PF04324"/>
    </source>
</evidence>
<dbReference type="InterPro" id="IPR041854">
    <property type="entry name" value="BFD-like_2Fe2S-bd_dom_sf"/>
</dbReference>
<dbReference type="Gene3D" id="1.10.10.1100">
    <property type="entry name" value="BFD-like [2Fe-2S]-binding domain"/>
    <property type="match status" value="1"/>
</dbReference>
<keyword evidence="3" id="KW-0479">Metal-binding</keyword>
<dbReference type="PANTHER" id="PTHR37424">
    <property type="entry name" value="BACTERIOFERRITIN-ASSOCIATED FERREDOXIN"/>
    <property type="match status" value="1"/>
</dbReference>
<sequence>MYVCICNGVTEQQVRDAADAGCASVAELTMRTGAGANCGSCIGLATDLLDEHRTRRALPLPMLAQAA</sequence>
<evidence type="ECO:0000313" key="12">
    <source>
        <dbReference type="Proteomes" id="UP000515804"/>
    </source>
</evidence>
<evidence type="ECO:0000256" key="5">
    <source>
        <dbReference type="ARBA" id="ARBA00023004"/>
    </source>
</evidence>
<name>A0A7G9SRY2_9GAMM</name>
<dbReference type="InterPro" id="IPR007419">
    <property type="entry name" value="BFD-like_2Fe2S-bd_dom"/>
</dbReference>
<keyword evidence="12" id="KW-1185">Reference proteome</keyword>
<dbReference type="InterPro" id="IPR052371">
    <property type="entry name" value="BFD-associated_ferredoxin"/>
</dbReference>
<dbReference type="RefSeq" id="WP_187553123.1">
    <property type="nucleotide sequence ID" value="NZ_BMZL01000001.1"/>
</dbReference>
<keyword evidence="1" id="KW-0813">Transport</keyword>
<dbReference type="KEGG" id="tcn:H9L16_03025"/>
<accession>A0A7G9SRY2</accession>
<keyword evidence="6" id="KW-0411">Iron-sulfur</keyword>
<keyword evidence="5" id="KW-0408">Iron</keyword>
<comment type="similarity">
    <text evidence="9">Belongs to the Bfd family.</text>
</comment>
<gene>
    <name evidence="11" type="ORF">H9L16_03025</name>
</gene>
<evidence type="ECO:0000256" key="6">
    <source>
        <dbReference type="ARBA" id="ARBA00023014"/>
    </source>
</evidence>
<keyword evidence="2" id="KW-0001">2Fe-2S</keyword>
<evidence type="ECO:0000256" key="4">
    <source>
        <dbReference type="ARBA" id="ARBA00022982"/>
    </source>
</evidence>
<feature type="domain" description="BFD-like [2Fe-2S]-binding" evidence="10">
    <location>
        <begin position="2"/>
        <end position="51"/>
    </location>
</feature>
<evidence type="ECO:0000256" key="2">
    <source>
        <dbReference type="ARBA" id="ARBA00022714"/>
    </source>
</evidence>